<dbReference type="SUPFAM" id="SSF47954">
    <property type="entry name" value="Cyclin-like"/>
    <property type="match status" value="2"/>
</dbReference>
<keyword evidence="8" id="KW-0175">Coiled coil</keyword>
<evidence type="ECO:0000313" key="11">
    <source>
        <dbReference type="EMBL" id="BAN18543.1"/>
    </source>
</evidence>
<comment type="similarity">
    <text evidence="2">Belongs to the retinoblastoma protein (RB) family.</text>
</comment>
<dbReference type="Pfam" id="PF01858">
    <property type="entry name" value="RB_A"/>
    <property type="match status" value="1"/>
</dbReference>
<dbReference type="GO" id="GO:0000977">
    <property type="term" value="F:RNA polymerase II transcription regulatory region sequence-specific DNA binding"/>
    <property type="evidence" value="ECO:0007669"/>
    <property type="project" value="TreeGrafter"/>
</dbReference>
<dbReference type="PANTHER" id="PTHR13742:SF17">
    <property type="entry name" value="RE32990P-RELATED"/>
    <property type="match status" value="1"/>
</dbReference>
<dbReference type="SMART" id="SM01368">
    <property type="entry name" value="RB_A"/>
    <property type="match status" value="1"/>
</dbReference>
<name>N0DVP6_9CHLO</name>
<dbReference type="EMBL" id="AB771941">
    <property type="protein sequence ID" value="BAN18543.1"/>
    <property type="molecule type" value="mRNA"/>
</dbReference>
<dbReference type="GO" id="GO:0030154">
    <property type="term" value="P:cell differentiation"/>
    <property type="evidence" value="ECO:0007669"/>
    <property type="project" value="TreeGrafter"/>
</dbReference>
<feature type="coiled-coil region" evidence="8">
    <location>
        <begin position="309"/>
        <end position="336"/>
    </location>
</feature>
<dbReference type="InterPro" id="IPR002720">
    <property type="entry name" value="RB_A"/>
</dbReference>
<keyword evidence="5" id="KW-0804">Transcription</keyword>
<dbReference type="Pfam" id="PF01857">
    <property type="entry name" value="RB_B"/>
    <property type="match status" value="1"/>
</dbReference>
<sequence>MDAFSSGVAPVDRLSSLFNDVKIDDVTAHEGLLKLFEELKECYEAQEPAAPTEYMGEQDEELKQICTQASLLFVARVMFAAQSRDCKIMPANLGCPISRIVAAAGINLLDFFREVNVVVSKLSTFFESRGGSARLFTQQAQLKENSETVVVMGLLAKKYKDNFHIFLHQLELYKQMVLKLGWSAFLVLRVKLLSAFPDVVSCMELLPCVFAVLACHAPRLPDCLSHLSHEDGRPALLQTMSEMCKADYSRVQARMPSVVSLLSHILTTAVPEWRAAISGAKMQVRQTGTLVATNIPFIGPLDLMSSPVLEGLVTDADRMQRAITALEAEYEQHYKHGGSELDEREFLFTDFTKFASPRFSPRHMHSAITKLQSGPTPLRQGALLGPGAHITASSVSPHLINFTMPIPAGTHSPLPMLNLAMDVGQPTTPVSEVMSASAWLRALTANLATEPSPGLMRYLAAIDMPLSGTRSTYKSGYASAAEQLGQRVRDLVSSVMPEEEIPSLLGPFPLLQSSLAVERRTEITKLYYHSLEIILQNEEKASGLAGVAPLLASGKFHRALVTCCIEVVAACYRMVSCAFPKVLDALHIKAFDLAKMIQSFVKSIETLPRELKRHLFLIEEKILESLAWEPGSSLYSHITSITNDGMVMDQTAANEVAASHAVSEGGVVMSVGSSPASACIPVDGGGPDVLKETGGTIFMGLTHSSKKNVSTSLGRPSSSCPMSSVAVGHQLSPKRHHGSAALELMSPAKKARGVQGSPQPVIAIAGRLPKFIGQKVCGVAGTGGSAGALRDFCRKVLKLAAFRLALMCDNFDFTPLNRAEVNTKVYETIEHALYYQTHLFYNRHIDQIILSALYGYCKVHKLTQVSFREIIAHYRKQPQAQQCIFRSVIIEQSNPDLQVAARADIIAFYNQVFVPSMKSFLLKGEQNCAVTSGDGVDKMAGDGNSIKTGPAACTAAAGSQEALQSLSFHSTSRLPKLASLPATSSPVRGLSRQAPKGDAVADASHDLELCSVVSAGSFLVVTDAAGPQCSPVLSHSATCGLQSGSSSGKQTKSTMVEIPDGLAALLQALDSQQGLQGNRVEDHQCSEIRLHGGTGRIIGGDDTNVRDLGGVKVKKQPVDKRCQR</sequence>
<evidence type="ECO:0000256" key="4">
    <source>
        <dbReference type="ARBA" id="ARBA00023015"/>
    </source>
</evidence>
<organism evidence="11">
    <name type="scientific">Volvox africanus</name>
    <dbReference type="NCBI Taxonomy" id="51714"/>
    <lineage>
        <taxon>Eukaryota</taxon>
        <taxon>Viridiplantae</taxon>
        <taxon>Chlorophyta</taxon>
        <taxon>core chlorophytes</taxon>
        <taxon>Chlorophyceae</taxon>
        <taxon>CS clade</taxon>
        <taxon>Chlamydomonadales</taxon>
        <taxon>Volvocaceae</taxon>
        <taxon>Volvox</taxon>
    </lineage>
</organism>
<evidence type="ECO:0000256" key="8">
    <source>
        <dbReference type="SAM" id="Coils"/>
    </source>
</evidence>
<feature type="domain" description="Retinoblastoma-associated protein N-terminal" evidence="9">
    <location>
        <begin position="87"/>
        <end position="216"/>
    </location>
</feature>
<evidence type="ECO:0000256" key="1">
    <source>
        <dbReference type="ARBA" id="ARBA00004123"/>
    </source>
</evidence>
<evidence type="ECO:0000256" key="7">
    <source>
        <dbReference type="ARBA" id="ARBA00023306"/>
    </source>
</evidence>
<evidence type="ECO:0000256" key="5">
    <source>
        <dbReference type="ARBA" id="ARBA00023163"/>
    </source>
</evidence>
<dbReference type="Pfam" id="PF11934">
    <property type="entry name" value="DUF3452"/>
    <property type="match status" value="1"/>
</dbReference>
<keyword evidence="7" id="KW-0131">Cell cycle</keyword>
<feature type="domain" description="Retinoblastoma-associated protein A-box" evidence="10">
    <location>
        <begin position="428"/>
        <end position="638"/>
    </location>
</feature>
<dbReference type="InterPro" id="IPR036915">
    <property type="entry name" value="Cyclin-like_sf"/>
</dbReference>
<proteinExistence type="evidence at transcript level"/>
<dbReference type="PANTHER" id="PTHR13742">
    <property type="entry name" value="RETINOBLASTOMA-ASSOCIATED PROTEIN RB -RELATED"/>
    <property type="match status" value="1"/>
</dbReference>
<dbReference type="Gene3D" id="1.10.472.10">
    <property type="entry name" value="Cyclin-like"/>
    <property type="match status" value="2"/>
</dbReference>
<keyword evidence="6" id="KW-0539">Nucleus</keyword>
<dbReference type="InterPro" id="IPR002719">
    <property type="entry name" value="RB_B"/>
</dbReference>
<comment type="subcellular location">
    <subcellularLocation>
        <location evidence="1">Nucleus</location>
    </subcellularLocation>
</comment>
<dbReference type="GO" id="GO:2000134">
    <property type="term" value="P:negative regulation of G1/S transition of mitotic cell cycle"/>
    <property type="evidence" value="ECO:0007669"/>
    <property type="project" value="TreeGrafter"/>
</dbReference>
<gene>
    <name evidence="11" type="primary">mat3</name>
</gene>
<keyword evidence="4" id="KW-0805">Transcription regulation</keyword>
<dbReference type="GO" id="GO:0000785">
    <property type="term" value="C:chromatin"/>
    <property type="evidence" value="ECO:0007669"/>
    <property type="project" value="TreeGrafter"/>
</dbReference>
<evidence type="ECO:0000256" key="2">
    <source>
        <dbReference type="ARBA" id="ARBA00009475"/>
    </source>
</evidence>
<evidence type="ECO:0000256" key="6">
    <source>
        <dbReference type="ARBA" id="ARBA00023242"/>
    </source>
</evidence>
<dbReference type="SMART" id="SM01367">
    <property type="entry name" value="DUF3452"/>
    <property type="match status" value="1"/>
</dbReference>
<evidence type="ECO:0000259" key="10">
    <source>
        <dbReference type="SMART" id="SM01368"/>
    </source>
</evidence>
<dbReference type="GO" id="GO:0006357">
    <property type="term" value="P:regulation of transcription by RNA polymerase II"/>
    <property type="evidence" value="ECO:0007669"/>
    <property type="project" value="InterPro"/>
</dbReference>
<evidence type="ECO:0000256" key="3">
    <source>
        <dbReference type="ARBA" id="ARBA00022491"/>
    </source>
</evidence>
<dbReference type="InterPro" id="IPR024599">
    <property type="entry name" value="RB_N"/>
</dbReference>
<accession>N0DVP6</accession>
<keyword evidence="3" id="KW-0678">Repressor</keyword>
<evidence type="ECO:0000259" key="9">
    <source>
        <dbReference type="SMART" id="SM01367"/>
    </source>
</evidence>
<protein>
    <submittedName>
        <fullName evidence="11">Retinoblastoma-like protein</fullName>
    </submittedName>
</protein>
<dbReference type="InterPro" id="IPR028309">
    <property type="entry name" value="RB_fam"/>
</dbReference>
<reference evidence="11" key="1">
    <citation type="journal article" date="2013" name="Mol. Biol. Evol.">
        <title>The Evolution of Male-Female Sexual Dimorphism Predates the Gender-Based Divergence of the Mating Locus Gene MAT3/RB.</title>
        <authorList>
            <person name="Hiraide R."/>
            <person name="Kawai-Toyooka H."/>
            <person name="Hamaji T."/>
            <person name="Matsuzaki R."/>
            <person name="Kawafune K."/>
            <person name="Abe J."/>
            <person name="Sekimoto H."/>
            <person name="Umen J."/>
            <person name="Nozaki H."/>
        </authorList>
    </citation>
    <scope>NUCLEOTIDE SEQUENCE</scope>
    <source>
        <strain evidence="11">UTEX 1891</strain>
    </source>
</reference>
<dbReference type="GO" id="GO:0005667">
    <property type="term" value="C:transcription regulator complex"/>
    <property type="evidence" value="ECO:0007669"/>
    <property type="project" value="TreeGrafter"/>
</dbReference>
<dbReference type="AlphaFoldDB" id="N0DVP6"/>
<dbReference type="GO" id="GO:0005634">
    <property type="term" value="C:nucleus"/>
    <property type="evidence" value="ECO:0007669"/>
    <property type="project" value="UniProtKB-SubCell"/>
</dbReference>